<evidence type="ECO:0000313" key="2">
    <source>
        <dbReference type="Proteomes" id="UP001469553"/>
    </source>
</evidence>
<keyword evidence="2" id="KW-1185">Reference proteome</keyword>
<evidence type="ECO:0000313" key="1">
    <source>
        <dbReference type="EMBL" id="MEQ2292867.1"/>
    </source>
</evidence>
<sequence length="122" mass="13318">MCLVSPSLGDECLTLALKGRCQNQLKRFQTAPQRLFGSRRVAVGILHGGTAGSRLLERAIEGFCEVHFLPLVVAVGDSSWTQRLRCVGRSAVCHNHHNISKGLFLLGFSVPCRVLLFCLNGV</sequence>
<gene>
    <name evidence="1" type="ORF">AMECASPLE_027194</name>
</gene>
<protein>
    <submittedName>
        <fullName evidence="1">Uncharacterized protein</fullName>
    </submittedName>
</protein>
<accession>A0ABV0YGM1</accession>
<dbReference type="EMBL" id="JAHRIP010031069">
    <property type="protein sequence ID" value="MEQ2292867.1"/>
    <property type="molecule type" value="Genomic_DNA"/>
</dbReference>
<reference evidence="1 2" key="1">
    <citation type="submission" date="2021-06" db="EMBL/GenBank/DDBJ databases">
        <authorList>
            <person name="Palmer J.M."/>
        </authorList>
    </citation>
    <scope>NUCLEOTIDE SEQUENCE [LARGE SCALE GENOMIC DNA]</scope>
    <source>
        <strain evidence="1 2">AS_MEX2019</strain>
        <tissue evidence="1">Muscle</tissue>
    </source>
</reference>
<proteinExistence type="predicted"/>
<comment type="caution">
    <text evidence="1">The sequence shown here is derived from an EMBL/GenBank/DDBJ whole genome shotgun (WGS) entry which is preliminary data.</text>
</comment>
<name>A0ABV0YGM1_9TELE</name>
<organism evidence="1 2">
    <name type="scientific">Ameca splendens</name>
    <dbReference type="NCBI Taxonomy" id="208324"/>
    <lineage>
        <taxon>Eukaryota</taxon>
        <taxon>Metazoa</taxon>
        <taxon>Chordata</taxon>
        <taxon>Craniata</taxon>
        <taxon>Vertebrata</taxon>
        <taxon>Euteleostomi</taxon>
        <taxon>Actinopterygii</taxon>
        <taxon>Neopterygii</taxon>
        <taxon>Teleostei</taxon>
        <taxon>Neoteleostei</taxon>
        <taxon>Acanthomorphata</taxon>
        <taxon>Ovalentaria</taxon>
        <taxon>Atherinomorphae</taxon>
        <taxon>Cyprinodontiformes</taxon>
        <taxon>Goodeidae</taxon>
        <taxon>Ameca</taxon>
    </lineage>
</organism>
<dbReference type="Proteomes" id="UP001469553">
    <property type="component" value="Unassembled WGS sequence"/>
</dbReference>
<dbReference type="PANTHER" id="PTHR35842:SF1">
    <property type="entry name" value="SI:CH211-67E16.11"/>
    <property type="match status" value="1"/>
</dbReference>
<dbReference type="PANTHER" id="PTHR35842">
    <property type="entry name" value="SI:CH211-67E16.11"/>
    <property type="match status" value="1"/>
</dbReference>